<dbReference type="InterPro" id="IPR051710">
    <property type="entry name" value="Phosphatase_SH3-domain"/>
</dbReference>
<dbReference type="InterPro" id="IPR029033">
    <property type="entry name" value="His_PPase_superfam"/>
</dbReference>
<name>A0A7E4W8K3_PANRE</name>
<dbReference type="WBParaSite" id="Pan_g7406.t1">
    <property type="protein sequence ID" value="Pan_g7406.t1"/>
    <property type="gene ID" value="Pan_g7406"/>
</dbReference>
<sequence length="337" mass="37556">MAPKVKPKGPGIPKKDKEPSSSAETDREELDDDTENDTGSSSFSKESTKGLPEYATTAPPNGKKGVPSMVRVPTSRMLVLFRSGEQMNKIFPDWTHKNFIEGKYHPTDMNHPVNLVNRKTPQVAFESDPPLTEMGTKLSELSGRALAEAGIVVTSVYCSPSLHCVQTAHALLKAQLYDLSIRIEPALYDYMGHQKGQDVPMFMTPSELAENRIAVDKNYKPQMSVNSLKKYLQETPEEFFKRQSNAIYALTKQSPNGTILVVTHSFNMHAAGRSLVGRQAHTLAGADLLRVPFNYPYCSAIAFQPSPDGRWKVAPSAVPPLNFHHFSNRFNFHFFSR</sequence>
<feature type="compositionally biased region" description="Low complexity" evidence="1">
    <location>
        <begin position="1"/>
        <end position="12"/>
    </location>
</feature>
<dbReference type="InterPro" id="IPR013078">
    <property type="entry name" value="His_Pase_superF_clade-1"/>
</dbReference>
<dbReference type="AlphaFoldDB" id="A0A7E4W8K3"/>
<dbReference type="GO" id="GO:0016791">
    <property type="term" value="F:phosphatase activity"/>
    <property type="evidence" value="ECO:0007669"/>
    <property type="project" value="UniProtKB-ARBA"/>
</dbReference>
<feature type="region of interest" description="Disordered" evidence="1">
    <location>
        <begin position="1"/>
        <end position="68"/>
    </location>
</feature>
<feature type="compositionally biased region" description="Acidic residues" evidence="1">
    <location>
        <begin position="26"/>
        <end position="36"/>
    </location>
</feature>
<dbReference type="PANTHER" id="PTHR16469">
    <property type="entry name" value="UBIQUITIN-ASSOCIATED AND SH3 DOMAIN-CONTAINING BA-RELATED"/>
    <property type="match status" value="1"/>
</dbReference>
<dbReference type="SUPFAM" id="SSF53254">
    <property type="entry name" value="Phosphoglycerate mutase-like"/>
    <property type="match status" value="1"/>
</dbReference>
<organism evidence="2 3">
    <name type="scientific">Panagrellus redivivus</name>
    <name type="common">Microworm</name>
    <dbReference type="NCBI Taxonomy" id="6233"/>
    <lineage>
        <taxon>Eukaryota</taxon>
        <taxon>Metazoa</taxon>
        <taxon>Ecdysozoa</taxon>
        <taxon>Nematoda</taxon>
        <taxon>Chromadorea</taxon>
        <taxon>Rhabditida</taxon>
        <taxon>Tylenchina</taxon>
        <taxon>Panagrolaimomorpha</taxon>
        <taxon>Panagrolaimoidea</taxon>
        <taxon>Panagrolaimidae</taxon>
        <taxon>Panagrellus</taxon>
    </lineage>
</organism>
<dbReference type="Gene3D" id="3.40.50.1240">
    <property type="entry name" value="Phosphoglycerate mutase-like"/>
    <property type="match status" value="1"/>
</dbReference>
<dbReference type="PANTHER" id="PTHR16469:SF27">
    <property type="entry name" value="UBIQUITIN-ASSOCIATED AND SH3 DOMAIN-CONTAINING BA-RELATED"/>
    <property type="match status" value="1"/>
</dbReference>
<dbReference type="Pfam" id="PF00300">
    <property type="entry name" value="His_Phos_1"/>
    <property type="match status" value="1"/>
</dbReference>
<reference evidence="3" key="2">
    <citation type="submission" date="2020-10" db="UniProtKB">
        <authorList>
            <consortium name="WormBaseParasite"/>
        </authorList>
    </citation>
    <scope>IDENTIFICATION</scope>
</reference>
<keyword evidence="2" id="KW-1185">Reference proteome</keyword>
<evidence type="ECO:0000313" key="3">
    <source>
        <dbReference type="WBParaSite" id="Pan_g7406.t1"/>
    </source>
</evidence>
<dbReference type="CDD" id="cd07067">
    <property type="entry name" value="HP_PGM_like"/>
    <property type="match status" value="1"/>
</dbReference>
<reference evidence="2" key="1">
    <citation type="journal article" date="2013" name="Genetics">
        <title>The draft genome and transcriptome of Panagrellus redivivus are shaped by the harsh demands of a free-living lifestyle.</title>
        <authorList>
            <person name="Srinivasan J."/>
            <person name="Dillman A.R."/>
            <person name="Macchietto M.G."/>
            <person name="Heikkinen L."/>
            <person name="Lakso M."/>
            <person name="Fracchia K.M."/>
            <person name="Antoshechkin I."/>
            <person name="Mortazavi A."/>
            <person name="Wong G."/>
            <person name="Sternberg P.W."/>
        </authorList>
    </citation>
    <scope>NUCLEOTIDE SEQUENCE [LARGE SCALE GENOMIC DNA]</scope>
    <source>
        <strain evidence="2">MT8872</strain>
    </source>
</reference>
<proteinExistence type="predicted"/>
<evidence type="ECO:0000256" key="1">
    <source>
        <dbReference type="SAM" id="MobiDB-lite"/>
    </source>
</evidence>
<evidence type="ECO:0000313" key="2">
    <source>
        <dbReference type="Proteomes" id="UP000492821"/>
    </source>
</evidence>
<dbReference type="Proteomes" id="UP000492821">
    <property type="component" value="Unassembled WGS sequence"/>
</dbReference>
<protein>
    <submittedName>
        <fullName evidence="3">Phosphoglycerate mutase family protein</fullName>
    </submittedName>
</protein>
<accession>A0A7E4W8K3</accession>